<protein>
    <submittedName>
        <fullName evidence="1">Anti-sigma-F factor Fin family protein</fullName>
    </submittedName>
</protein>
<dbReference type="Pfam" id="PF10955">
    <property type="entry name" value="Fin"/>
    <property type="match status" value="1"/>
</dbReference>
<dbReference type="EMBL" id="JABXYM010000001">
    <property type="protein sequence ID" value="MCR6098407.1"/>
    <property type="molecule type" value="Genomic_DNA"/>
</dbReference>
<dbReference type="OrthoDB" id="2084556at2"/>
<dbReference type="AlphaFoldDB" id="A0A9Q4B4Z0"/>
<sequence>MAIHYYCRHCGHKMGTIDADVDGRQLGIEQLSDQDKQEMIDYDQQGHVHIKIICEECERTLEKYPAYHEQESFLN</sequence>
<reference evidence="1" key="1">
    <citation type="submission" date="2020-06" db="EMBL/GenBank/DDBJ databases">
        <title>Insight into the genomes of haloalkaliphilic bacilli from Kenyan soda lakes.</title>
        <authorList>
            <person name="Mwirichia R."/>
            <person name="Villamizar G.C."/>
            <person name="Poehlein A."/>
            <person name="Mugweru J."/>
            <person name="Kipnyargis A."/>
            <person name="Kiplimo D."/>
            <person name="Orwa P."/>
            <person name="Daniel R."/>
        </authorList>
    </citation>
    <scope>NUCLEOTIDE SEQUENCE</scope>
    <source>
        <strain evidence="1">B1096_S55</strain>
    </source>
</reference>
<name>A0A9Q4B4Z0_SALAG</name>
<accession>A0A9Q4B4Z0</accession>
<dbReference type="InterPro" id="IPR020115">
    <property type="entry name" value="Fin"/>
</dbReference>
<comment type="caution">
    <text evidence="1">The sequence shown here is derived from an EMBL/GenBank/DDBJ whole genome shotgun (WGS) entry which is preliminary data.</text>
</comment>
<gene>
    <name evidence="1" type="ORF">HXA33_17975</name>
</gene>
<evidence type="ECO:0000313" key="1">
    <source>
        <dbReference type="EMBL" id="MCR6098407.1"/>
    </source>
</evidence>
<organism evidence="1 2">
    <name type="scientific">Salipaludibacillus agaradhaerens</name>
    <name type="common">Bacillus agaradhaerens</name>
    <dbReference type="NCBI Taxonomy" id="76935"/>
    <lineage>
        <taxon>Bacteria</taxon>
        <taxon>Bacillati</taxon>
        <taxon>Bacillota</taxon>
        <taxon>Bacilli</taxon>
        <taxon>Bacillales</taxon>
        <taxon>Bacillaceae</taxon>
    </lineage>
</organism>
<dbReference type="RefSeq" id="WP_078578582.1">
    <property type="nucleotide sequence ID" value="NZ_JABXYM010000001.1"/>
</dbReference>
<dbReference type="GO" id="GO:0010468">
    <property type="term" value="P:regulation of gene expression"/>
    <property type="evidence" value="ECO:0007669"/>
    <property type="project" value="InterPro"/>
</dbReference>
<dbReference type="Proteomes" id="UP001057753">
    <property type="component" value="Unassembled WGS sequence"/>
</dbReference>
<evidence type="ECO:0000313" key="2">
    <source>
        <dbReference type="Proteomes" id="UP001057753"/>
    </source>
</evidence>
<keyword evidence="2" id="KW-1185">Reference proteome</keyword>
<proteinExistence type="predicted"/>